<dbReference type="AlphaFoldDB" id="A0A7E4V5Y0"/>
<protein>
    <submittedName>
        <fullName evidence="2">F-box domain-containing protein</fullName>
    </submittedName>
</protein>
<reference evidence="2" key="2">
    <citation type="submission" date="2020-10" db="UniProtKB">
        <authorList>
            <consortium name="WormBaseParasite"/>
        </authorList>
    </citation>
    <scope>IDENTIFICATION</scope>
</reference>
<dbReference type="Proteomes" id="UP000492821">
    <property type="component" value="Unassembled WGS sequence"/>
</dbReference>
<evidence type="ECO:0000313" key="1">
    <source>
        <dbReference type="Proteomes" id="UP000492821"/>
    </source>
</evidence>
<accession>A0A7E4V5Y0</accession>
<proteinExistence type="predicted"/>
<dbReference type="WBParaSite" id="Pan_g16358.t1">
    <property type="protein sequence ID" value="Pan_g16358.t1"/>
    <property type="gene ID" value="Pan_g16358"/>
</dbReference>
<sequence>MASCARAARLGNGEPRAAQFVVLSRQLGQFEALLAQFSYCFLIMQCFTSYENNVPFQNLPYNFKNRLANLSSVKDVQNLRKTCPEFNKLCSHRPKWFDQVYITDNETVYKWASRRRIVFQIFKWIYIIFRFGTDNTYSFRPTWQSVLHFDDVLNNNKPIFVTDTLVLHCQSIEAYEKLIPYICGPFTRLTIHGGSIRLHQLERLMGKNVNLVEITANLDIEPDEYDDFVELVKQHINGWRDK</sequence>
<organism evidence="1 2">
    <name type="scientific">Panagrellus redivivus</name>
    <name type="common">Microworm</name>
    <dbReference type="NCBI Taxonomy" id="6233"/>
    <lineage>
        <taxon>Eukaryota</taxon>
        <taxon>Metazoa</taxon>
        <taxon>Ecdysozoa</taxon>
        <taxon>Nematoda</taxon>
        <taxon>Chromadorea</taxon>
        <taxon>Rhabditida</taxon>
        <taxon>Tylenchina</taxon>
        <taxon>Panagrolaimomorpha</taxon>
        <taxon>Panagrolaimoidea</taxon>
        <taxon>Panagrolaimidae</taxon>
        <taxon>Panagrellus</taxon>
    </lineage>
</organism>
<keyword evidence="1" id="KW-1185">Reference proteome</keyword>
<name>A0A7E4V5Y0_PANRE</name>
<reference evidence="1" key="1">
    <citation type="journal article" date="2013" name="Genetics">
        <title>The draft genome and transcriptome of Panagrellus redivivus are shaped by the harsh demands of a free-living lifestyle.</title>
        <authorList>
            <person name="Srinivasan J."/>
            <person name="Dillman A.R."/>
            <person name="Macchietto M.G."/>
            <person name="Heikkinen L."/>
            <person name="Lakso M."/>
            <person name="Fracchia K.M."/>
            <person name="Antoshechkin I."/>
            <person name="Mortazavi A."/>
            <person name="Wong G."/>
            <person name="Sternberg P.W."/>
        </authorList>
    </citation>
    <scope>NUCLEOTIDE SEQUENCE [LARGE SCALE GENOMIC DNA]</scope>
    <source>
        <strain evidence="1">MT8872</strain>
    </source>
</reference>
<evidence type="ECO:0000313" key="2">
    <source>
        <dbReference type="WBParaSite" id="Pan_g16358.t1"/>
    </source>
</evidence>